<reference evidence="3" key="2">
    <citation type="submission" date="2022-06" db="UniProtKB">
        <authorList>
            <consortium name="EnsemblMetazoa"/>
        </authorList>
    </citation>
    <scope>IDENTIFICATION</scope>
    <source>
        <strain evidence="3">PS312</strain>
    </source>
</reference>
<feature type="compositionally biased region" description="Polar residues" evidence="2">
    <location>
        <begin position="80"/>
        <end position="89"/>
    </location>
</feature>
<keyword evidence="4" id="KW-1185">Reference proteome</keyword>
<feature type="compositionally biased region" description="Low complexity" evidence="2">
    <location>
        <begin position="1964"/>
        <end position="1976"/>
    </location>
</feature>
<feature type="compositionally biased region" description="Basic and acidic residues" evidence="2">
    <location>
        <begin position="1389"/>
        <end position="1400"/>
    </location>
</feature>
<keyword evidence="1" id="KW-0175">Coiled coil</keyword>
<feature type="compositionally biased region" description="Basic residues" evidence="2">
    <location>
        <begin position="2594"/>
        <end position="2612"/>
    </location>
</feature>
<feature type="compositionally biased region" description="Basic and acidic residues" evidence="2">
    <location>
        <begin position="234"/>
        <end position="244"/>
    </location>
</feature>
<feature type="region of interest" description="Disordered" evidence="2">
    <location>
        <begin position="1930"/>
        <end position="2052"/>
    </location>
</feature>
<feature type="compositionally biased region" description="Low complexity" evidence="2">
    <location>
        <begin position="299"/>
        <end position="312"/>
    </location>
</feature>
<feature type="compositionally biased region" description="Basic and acidic residues" evidence="2">
    <location>
        <begin position="2625"/>
        <end position="2635"/>
    </location>
</feature>
<feature type="compositionally biased region" description="Low complexity" evidence="2">
    <location>
        <begin position="1375"/>
        <end position="1388"/>
    </location>
</feature>
<dbReference type="EnsemblMetazoa" id="PPA10703.1">
    <property type="protein sequence ID" value="PPA10703.1"/>
    <property type="gene ID" value="WBGene00100257"/>
</dbReference>
<feature type="region of interest" description="Disordered" evidence="2">
    <location>
        <begin position="2192"/>
        <end position="2224"/>
    </location>
</feature>
<feature type="compositionally biased region" description="Basic and acidic residues" evidence="2">
    <location>
        <begin position="812"/>
        <end position="821"/>
    </location>
</feature>
<feature type="compositionally biased region" description="Basic residues" evidence="2">
    <location>
        <begin position="2012"/>
        <end position="2038"/>
    </location>
</feature>
<feature type="compositionally biased region" description="Basic and acidic residues" evidence="2">
    <location>
        <begin position="1071"/>
        <end position="1098"/>
    </location>
</feature>
<feature type="compositionally biased region" description="Polar residues" evidence="2">
    <location>
        <begin position="1519"/>
        <end position="1534"/>
    </location>
</feature>
<feature type="region of interest" description="Disordered" evidence="2">
    <location>
        <begin position="2570"/>
        <end position="2668"/>
    </location>
</feature>
<feature type="compositionally biased region" description="Low complexity" evidence="2">
    <location>
        <begin position="1027"/>
        <end position="1050"/>
    </location>
</feature>
<feature type="region of interest" description="Disordered" evidence="2">
    <location>
        <begin position="1185"/>
        <end position="1239"/>
    </location>
</feature>
<organism evidence="3 4">
    <name type="scientific">Pristionchus pacificus</name>
    <name type="common">Parasitic nematode worm</name>
    <dbReference type="NCBI Taxonomy" id="54126"/>
    <lineage>
        <taxon>Eukaryota</taxon>
        <taxon>Metazoa</taxon>
        <taxon>Ecdysozoa</taxon>
        <taxon>Nematoda</taxon>
        <taxon>Chromadorea</taxon>
        <taxon>Rhabditida</taxon>
        <taxon>Rhabditina</taxon>
        <taxon>Diplogasteromorpha</taxon>
        <taxon>Diplogasteroidea</taxon>
        <taxon>Neodiplogasteridae</taxon>
        <taxon>Pristionchus</taxon>
    </lineage>
</organism>
<feature type="compositionally biased region" description="Gly residues" evidence="2">
    <location>
        <begin position="384"/>
        <end position="396"/>
    </location>
</feature>
<feature type="region of interest" description="Disordered" evidence="2">
    <location>
        <begin position="1290"/>
        <end position="1536"/>
    </location>
</feature>
<feature type="compositionally biased region" description="Basic and acidic residues" evidence="2">
    <location>
        <begin position="1872"/>
        <end position="1886"/>
    </location>
</feature>
<feature type="coiled-coil region" evidence="1">
    <location>
        <begin position="2264"/>
        <end position="2291"/>
    </location>
</feature>
<proteinExistence type="predicted"/>
<feature type="compositionally biased region" description="Low complexity" evidence="2">
    <location>
        <begin position="1"/>
        <end position="23"/>
    </location>
</feature>
<evidence type="ECO:0000256" key="2">
    <source>
        <dbReference type="SAM" id="MobiDB-lite"/>
    </source>
</evidence>
<feature type="compositionally biased region" description="Basic and acidic residues" evidence="2">
    <location>
        <begin position="515"/>
        <end position="526"/>
    </location>
</feature>
<feature type="compositionally biased region" description="Acidic residues" evidence="2">
    <location>
        <begin position="429"/>
        <end position="439"/>
    </location>
</feature>
<feature type="region of interest" description="Disordered" evidence="2">
    <location>
        <begin position="1"/>
        <end position="1098"/>
    </location>
</feature>
<feature type="compositionally biased region" description="Low complexity" evidence="2">
    <location>
        <begin position="561"/>
        <end position="573"/>
    </location>
</feature>
<feature type="compositionally biased region" description="Polar residues" evidence="2">
    <location>
        <begin position="1220"/>
        <end position="1229"/>
    </location>
</feature>
<protein>
    <submittedName>
        <fullName evidence="3">Uncharacterized protein</fullName>
    </submittedName>
</protein>
<feature type="region of interest" description="Disordered" evidence="2">
    <location>
        <begin position="1609"/>
        <end position="1650"/>
    </location>
</feature>
<feature type="compositionally biased region" description="Basic residues" evidence="2">
    <location>
        <begin position="2640"/>
        <end position="2659"/>
    </location>
</feature>
<evidence type="ECO:0000313" key="3">
    <source>
        <dbReference type="EnsemblMetazoa" id="PPA10703.1"/>
    </source>
</evidence>
<feature type="compositionally biased region" description="Acidic residues" evidence="2">
    <location>
        <begin position="1408"/>
        <end position="1417"/>
    </location>
</feature>
<feature type="region of interest" description="Disordered" evidence="2">
    <location>
        <begin position="1783"/>
        <end position="1915"/>
    </location>
</feature>
<feature type="compositionally biased region" description="Basic and acidic residues" evidence="2">
    <location>
        <begin position="673"/>
        <end position="696"/>
    </location>
</feature>
<feature type="compositionally biased region" description="Acidic residues" evidence="2">
    <location>
        <begin position="939"/>
        <end position="985"/>
    </location>
</feature>
<feature type="compositionally biased region" description="Low complexity" evidence="2">
    <location>
        <begin position="56"/>
        <end position="72"/>
    </location>
</feature>
<accession>A0A8R1YCA7</accession>
<feature type="compositionally biased region" description="Basic and acidic residues" evidence="2">
    <location>
        <begin position="1949"/>
        <end position="1961"/>
    </location>
</feature>
<feature type="compositionally biased region" description="Acidic residues" evidence="2">
    <location>
        <begin position="399"/>
        <end position="412"/>
    </location>
</feature>
<sequence length="2668" mass="296998">MASNPPESSESSSDSSTASSSPPRRGVFIDEGRNEIRFIDDPDAIVREPPSPSTPAPAKSALKRSSSAPAASSHHRTALLLSSWSQDMEFSSKAGDERPKPPRGTRMLRLKAEKEAASKPQPPPKKLPSSSEEDSDVSDTDKDAKQKNATKEAAAQRESRSRDSEDEDAPPGPSRGRRRQPTPFVRGASHDGSSDGADSAGASTSAASKTKASSQSSKSKTDFSDVSDEDDDDPGLKEKPKPFEDIDEAIAAIEKALREDAEEEAARKAASKASAPPPRPPPKQASTVDVSATSPPPAAAAAAAAAPPQTAQSDTVLLSEDDPTSDFVEVLAEKRPPSPTASEIEILDDAAPVRGAGSGSGYSAEDLAEMMRGSIVDSDEDAIGAGGDGGSPGGISIGESDEDDGQDGEGDDDFMHLIDGEGDIRENVDEPMEEQEESMGDTAIRRSPKKGAAGETTKRKKHLTEADKLLSDEGALKMLTTASPRRRRAAASDDKKRRTSPRKPASATEESDDSQIEKMDGGDDRDKKKKTKKKHISEAERLRMERLRVQNIPESLTPRRQSTTAQGGTSGTTAHDESPMASEVSDVAVGEKSVGEEEAEKTKGTDPFVAPTSPAARRASLVPDSSTESAESSAESEARKKKVEARQALPMKVASEEDSASDTPGKKEKRKRLTEAERLLQDEMVQKMKESQEQKRSPKKTGVTAGKSKDFDDEDDEDDDEEKSKKKRLTVAGGRLSGSPEKEQSLAKKSATPVDSEDSEREDDDTNQVEGKKKKYATRTEKVAADDAGVMEMTSLTLPSAPIDDSVEVSTDETKEGETRSKPKRKRRSEADKLLGDEGVRKMLAEEESKSRRRAEGAEPGNQAGEEPVEEPVDEKKKEEVNEEGDKKRSEEKTKRKRRLELDTLGLDEGVQRMGISPLGERPKRRGRSVEGARTYALDLDEEEEEEEEHQEDDWMPSDADHDDQEPMDEPAIPEDPTIVDEPMEPVDAQAGEQPGEKADDVFAKPATPSEASTTPSAKSAAGAVQSGAEGASSAISSAPSTEGSSAAGGVRKPKRRPKTEIENLLFSDETSIKHFEEQKRNYEERQRELQKSKISKAERARIMREAAARQQEEIAANVRRIDEAEAEEERQMKEREERQRAEAAAKRAEREAQARREEEARKITEKMELAELRELLLREGRQLRQVHHRHSSVRSSTRLEEEEEMAARGRERREARGTSVASHTSHASVRSHASIRSHVSARSARLEEEMAARRAEEAAHPERAPARMTPAQLAAVAAHMRAVFGLRAAPSSGLQPPKAEEPQSSKSVVGSKARSRLEMEEAARLAQHQSELMQQQQQQQQMREEEEERREHNRRVEAHDEQVARMMQEREQRLASAEQEQLAAALHESLRTAEHEKALRRAQGQPDSDDDDNETGDEPKPGGSGMSRQRVTLDEQLRAASVALGPPPESASTRAEIAEARRNKAAAAKEELLASRQGRPVQPPAEEVREADKLKQDEGVKKMNIDNDSPDAPKQQRTRTTMSGIPQQQQHDVPSNEIVADEPTDEASLAEKPSLIYPHDYLEEQELMIKSEPALSAFDQDGNLIGQLTSPLKPPAGFEMFEDMGEESHIPKPPTGFPSPGGMTGHQGEETPTTSSLLPPGPPPPSSHAVFDAMARRAIAASHAARASPTVYGGHPTPMGLAAEAPLFRATDFAGGVIRHHMASYKITQPHPIGQDGGDEEDDETLLDVGGPDDYGAHYDDAAVDEPMEQQMEVDEAEMAPNKQLSKKKGQKVSKGFTAIKARHDKYQDEQRAMTELSGIVESDDEDKPSDNDDTPKKKKLPERKAKAAVMSARLRARKQPSPDDPGDDDDGSGSGSGSGDDVSDDSEESFEVKKSSKAEKDEKRRKMAIIAAQRMENEERAKREEEARLREETRAKVMEQARIEALQARGARPQVVVDDDGMTMDYDDGHMDWGDDGHHHSMMMQQQSSAARIPRAPPGPPARTPLGPSRRPPGTPAKRARGSLSLIPGPKRRPRDPKKLQQRKPRSPSKKKRAARPPKAPPVQEDPNLPPWRQKINAVLRRRDRLILVALPGVTQNRIFARCRSTNKNKKDFWGYSFRPLDKILNRQRAWRFVDDSILIFRLPDGTFTYTDPSDPEDEFRRDGPRRYAAMLLQRRVTQKKTAAQRMPTLQQWLEEAAIERREKAEKEREQLYWDSDLDSEERRSEGGSLSPGEPLHHTTPRMASIDAETIRRHMAELTIGTEEMARRYREGKYPEPWRALLDNVDNDRNRALTEREEEAEENEEWRHDAPEDKIPIPYELSRRPILVKYMETLDNDPHFSKQYISEKELNTIRAQLIGMERLIMNYEESTHRKLPTKKHDYKLYACRSLELNAVFKRRHDKDQQSRAVQYPEEFELIRQADESLGIAVTPDARTEIYYTKGNRAEEMEVKKLMEETGFPVKGRLPKRRFIKIKTDLFFPEYFISLSIFTKKAMPEKWLQLMDRSRRNGQNGPFEQKLEIKLLLDSRKMTGFVRTLHRRNFIDTTKVTLSQVMGWNQQLFDYHWTFDQINASVDDLLSETKSWKQHADEKVQHQWRRGLRPGTGLDPVTVTKAKKRRVKAPKPAKIRHPRSWGPTTATAEQQEPEKEQPKEMAETGPPKKRGRPAKKNKKKPGRKPKQLQPAESEQ</sequence>
<reference evidence="4" key="1">
    <citation type="journal article" date="2008" name="Nat. Genet.">
        <title>The Pristionchus pacificus genome provides a unique perspective on nematode lifestyle and parasitism.</title>
        <authorList>
            <person name="Dieterich C."/>
            <person name="Clifton S.W."/>
            <person name="Schuster L.N."/>
            <person name="Chinwalla A."/>
            <person name="Delehaunty K."/>
            <person name="Dinkelacker I."/>
            <person name="Fulton L."/>
            <person name="Fulton R."/>
            <person name="Godfrey J."/>
            <person name="Minx P."/>
            <person name="Mitreva M."/>
            <person name="Roeseler W."/>
            <person name="Tian H."/>
            <person name="Witte H."/>
            <person name="Yang S.P."/>
            <person name="Wilson R.K."/>
            <person name="Sommer R.J."/>
        </authorList>
    </citation>
    <scope>NUCLEOTIDE SEQUENCE [LARGE SCALE GENOMIC DNA]</scope>
    <source>
        <strain evidence="4">PS312</strain>
    </source>
</reference>
<gene>
    <name evidence="3" type="primary">WBGene00100257</name>
</gene>
<feature type="compositionally biased region" description="Basic and acidic residues" evidence="2">
    <location>
        <begin position="463"/>
        <end position="475"/>
    </location>
</feature>
<feature type="compositionally biased region" description="Basic and acidic residues" evidence="2">
    <location>
        <begin position="874"/>
        <end position="894"/>
    </location>
</feature>
<dbReference type="Proteomes" id="UP000005239">
    <property type="component" value="Unassembled WGS sequence"/>
</dbReference>
<feature type="compositionally biased region" description="Basic and acidic residues" evidence="2">
    <location>
        <begin position="1350"/>
        <end position="1374"/>
    </location>
</feature>
<feature type="compositionally biased region" description="Acidic residues" evidence="2">
    <location>
        <begin position="711"/>
        <end position="721"/>
    </location>
</feature>
<dbReference type="PANTHER" id="PTHR48125:SF10">
    <property type="entry name" value="OS12G0136300 PROTEIN"/>
    <property type="match status" value="1"/>
</dbReference>
<name>A0A2A6BLA5_PRIPA</name>
<feature type="region of interest" description="Disordered" evidence="2">
    <location>
        <begin position="1122"/>
        <end position="1163"/>
    </location>
</feature>
<feature type="compositionally biased region" description="Low complexity" evidence="2">
    <location>
        <begin position="194"/>
        <end position="218"/>
    </location>
</feature>
<evidence type="ECO:0000256" key="1">
    <source>
        <dbReference type="SAM" id="Coils"/>
    </source>
</evidence>
<accession>A0A2A6BLA5</accession>
<feature type="compositionally biased region" description="Basic and acidic residues" evidence="2">
    <location>
        <begin position="1457"/>
        <end position="1474"/>
    </location>
</feature>
<dbReference type="PANTHER" id="PTHR48125">
    <property type="entry name" value="LP07818P1"/>
    <property type="match status" value="1"/>
</dbReference>
<feature type="compositionally biased region" description="Acidic residues" evidence="2">
    <location>
        <begin position="1939"/>
        <end position="1948"/>
    </location>
</feature>
<feature type="compositionally biased region" description="Basic and acidic residues" evidence="2">
    <location>
        <begin position="1487"/>
        <end position="1506"/>
    </location>
</feature>
<evidence type="ECO:0000313" key="4">
    <source>
        <dbReference type="Proteomes" id="UP000005239"/>
    </source>
</evidence>
<feature type="compositionally biased region" description="Acidic residues" evidence="2">
    <location>
        <begin position="755"/>
        <end position="767"/>
    </location>
</feature>
<feature type="compositionally biased region" description="Basic and acidic residues" evidence="2">
    <location>
        <begin position="829"/>
        <end position="857"/>
    </location>
</feature>
<feature type="compositionally biased region" description="Low complexity" evidence="2">
    <location>
        <begin position="1328"/>
        <end position="1342"/>
    </location>
</feature>
<feature type="compositionally biased region" description="Basic and acidic residues" evidence="2">
    <location>
        <begin position="1206"/>
        <end position="1217"/>
    </location>
</feature>
<feature type="compositionally biased region" description="Basic and acidic residues" evidence="2">
    <location>
        <begin position="413"/>
        <end position="428"/>
    </location>
</feature>
<feature type="compositionally biased region" description="Low complexity" evidence="2">
    <location>
        <begin position="625"/>
        <end position="635"/>
    </location>
</feature>
<feature type="compositionally biased region" description="Basic and acidic residues" evidence="2">
    <location>
        <begin position="139"/>
        <end position="163"/>
    </location>
</feature>
<feature type="compositionally biased region" description="Basic and acidic residues" evidence="2">
    <location>
        <begin position="1897"/>
        <end position="1915"/>
    </location>
</feature>
<feature type="compositionally biased region" description="Basic and acidic residues" evidence="2">
    <location>
        <begin position="27"/>
        <end position="46"/>
    </location>
</feature>
<feature type="compositionally biased region" description="Basic and acidic residues" evidence="2">
    <location>
        <begin position="255"/>
        <end position="267"/>
    </location>
</feature>
<feature type="compositionally biased region" description="Basic and acidic residues" evidence="2">
    <location>
        <begin position="536"/>
        <end position="548"/>
    </location>
</feature>